<evidence type="ECO:0000256" key="10">
    <source>
        <dbReference type="RuleBase" id="RU003662"/>
    </source>
</evidence>
<dbReference type="EC" id="4.2.1.20" evidence="9"/>
<dbReference type="InterPro" id="IPR011060">
    <property type="entry name" value="RibuloseP-bd_barrel"/>
</dbReference>
<dbReference type="InterPro" id="IPR013785">
    <property type="entry name" value="Aldolase_TIM"/>
</dbReference>
<comment type="subunit">
    <text evidence="3 9">Tetramer of two alpha and two beta chains.</text>
</comment>
<evidence type="ECO:0000256" key="6">
    <source>
        <dbReference type="ARBA" id="ARBA00023141"/>
    </source>
</evidence>
<evidence type="ECO:0000313" key="12">
    <source>
        <dbReference type="Proteomes" id="UP000066203"/>
    </source>
</evidence>
<evidence type="ECO:0000256" key="7">
    <source>
        <dbReference type="ARBA" id="ARBA00023239"/>
    </source>
</evidence>
<evidence type="ECO:0000256" key="8">
    <source>
        <dbReference type="ARBA" id="ARBA00049047"/>
    </source>
</evidence>
<comment type="catalytic activity">
    <reaction evidence="8 9">
        <text>(1S,2R)-1-C-(indol-3-yl)glycerol 3-phosphate + L-serine = D-glyceraldehyde 3-phosphate + L-tryptophan + H2O</text>
        <dbReference type="Rhea" id="RHEA:10532"/>
        <dbReference type="ChEBI" id="CHEBI:15377"/>
        <dbReference type="ChEBI" id="CHEBI:33384"/>
        <dbReference type="ChEBI" id="CHEBI:57912"/>
        <dbReference type="ChEBI" id="CHEBI:58866"/>
        <dbReference type="ChEBI" id="CHEBI:59776"/>
        <dbReference type="EC" id="4.2.1.20"/>
    </reaction>
</comment>
<dbReference type="Proteomes" id="UP000066203">
    <property type="component" value="Chromosome"/>
</dbReference>
<dbReference type="Gene3D" id="3.20.20.70">
    <property type="entry name" value="Aldolase class I"/>
    <property type="match status" value="1"/>
</dbReference>
<accession>A0A0K2S0W3</accession>
<dbReference type="GO" id="GO:0005829">
    <property type="term" value="C:cytosol"/>
    <property type="evidence" value="ECO:0007669"/>
    <property type="project" value="TreeGrafter"/>
</dbReference>
<evidence type="ECO:0000256" key="3">
    <source>
        <dbReference type="ARBA" id="ARBA00011270"/>
    </source>
</evidence>
<dbReference type="NCBIfam" id="TIGR00262">
    <property type="entry name" value="trpA"/>
    <property type="match status" value="1"/>
</dbReference>
<proteinExistence type="inferred from homology"/>
<name>A0A0K2S0W3_9MICC</name>
<evidence type="ECO:0000256" key="5">
    <source>
        <dbReference type="ARBA" id="ARBA00022822"/>
    </source>
</evidence>
<comment type="similarity">
    <text evidence="9 10">Belongs to the TrpA family.</text>
</comment>
<dbReference type="HAMAP" id="MF_00131">
    <property type="entry name" value="Trp_synth_alpha"/>
    <property type="match status" value="1"/>
</dbReference>
<sequence>MSYQDAISQAAPFEVLDGTFPTANPDSPLAARLAECEKQGRAALIGYLPVGFPTLDESIDAAIALGNNGADIIELGVPYSDPVMDGPVIQKATGVALENGFKLPQLFEAVRRITEATDAVVVVMTYWNPVLAYGVKNFARDLAAAGGAGMITPDLVPDEASSWFEASDEYGLDRIFLAALSSSPERLATIAKASSGFVYAVSVMGVTGARTSVSEAARTLVADIKAAGAPRACVGLGVSTRAHVEEIGEYADGVIVGTALVKALASGGVEAVAKLTRELAGREG</sequence>
<evidence type="ECO:0000256" key="2">
    <source>
        <dbReference type="ARBA" id="ARBA00004733"/>
    </source>
</evidence>
<gene>
    <name evidence="9" type="primary">trpA</name>
    <name evidence="11" type="ORF">RM6536_1476</name>
</gene>
<dbReference type="InterPro" id="IPR018204">
    <property type="entry name" value="Trp_synthase_alpha_AS"/>
</dbReference>
<dbReference type="EMBL" id="AP014938">
    <property type="protein sequence ID" value="BAS20723.1"/>
    <property type="molecule type" value="Genomic_DNA"/>
</dbReference>
<dbReference type="PROSITE" id="PS00167">
    <property type="entry name" value="TRP_SYNTHASE_ALPHA"/>
    <property type="match status" value="1"/>
</dbReference>
<organism evidence="11">
    <name type="scientific">Rothia mucilaginosa</name>
    <dbReference type="NCBI Taxonomy" id="43675"/>
    <lineage>
        <taxon>Bacteria</taxon>
        <taxon>Bacillati</taxon>
        <taxon>Actinomycetota</taxon>
        <taxon>Actinomycetes</taxon>
        <taxon>Micrococcales</taxon>
        <taxon>Micrococcaceae</taxon>
        <taxon>Rothia</taxon>
    </lineage>
</organism>
<feature type="active site" description="Proton acceptor" evidence="9">
    <location>
        <position position="85"/>
    </location>
</feature>
<dbReference type="PANTHER" id="PTHR43406:SF1">
    <property type="entry name" value="TRYPTOPHAN SYNTHASE ALPHA CHAIN, CHLOROPLASTIC"/>
    <property type="match status" value="1"/>
</dbReference>
<dbReference type="Pfam" id="PF00290">
    <property type="entry name" value="Trp_syntA"/>
    <property type="match status" value="1"/>
</dbReference>
<comment type="pathway">
    <text evidence="2 9">Amino-acid biosynthesis; L-tryptophan biosynthesis; L-tryptophan from chorismate: step 5/5.</text>
</comment>
<evidence type="ECO:0000313" key="11">
    <source>
        <dbReference type="EMBL" id="BAS20723.1"/>
    </source>
</evidence>
<keyword evidence="6 9" id="KW-0057">Aromatic amino acid biosynthesis</keyword>
<dbReference type="RefSeq" id="WP_060824650.1">
    <property type="nucleotide sequence ID" value="NZ_AP014938.1"/>
</dbReference>
<dbReference type="PANTHER" id="PTHR43406">
    <property type="entry name" value="TRYPTOPHAN SYNTHASE, ALPHA CHAIN"/>
    <property type="match status" value="1"/>
</dbReference>
<keyword evidence="4 9" id="KW-0028">Amino-acid biosynthesis</keyword>
<dbReference type="AlphaFoldDB" id="A0A0K2S0W3"/>
<reference evidence="12" key="1">
    <citation type="submission" date="2015-08" db="EMBL/GenBank/DDBJ databases">
        <title>Complete genome sequence of Rothia mucilaginosa strain NUM-Rm6536.</title>
        <authorList>
            <person name="Nambu T."/>
        </authorList>
    </citation>
    <scope>NUCLEOTIDE SEQUENCE [LARGE SCALE GENOMIC DNA]</scope>
    <source>
        <strain evidence="12">NUM-Rm6536</strain>
    </source>
</reference>
<evidence type="ECO:0000256" key="9">
    <source>
        <dbReference type="HAMAP-Rule" id="MF_00131"/>
    </source>
</evidence>
<dbReference type="SUPFAM" id="SSF51366">
    <property type="entry name" value="Ribulose-phoshate binding barrel"/>
    <property type="match status" value="1"/>
</dbReference>
<dbReference type="PATRIC" id="fig|43675.28.peg.1511"/>
<keyword evidence="5 9" id="KW-0822">Tryptophan biosynthesis</keyword>
<dbReference type="UniPathway" id="UPA00035">
    <property type="reaction ID" value="UER00044"/>
</dbReference>
<dbReference type="InterPro" id="IPR002028">
    <property type="entry name" value="Trp_synthase_suA"/>
</dbReference>
<dbReference type="FunFam" id="3.20.20.70:FF:000037">
    <property type="entry name" value="Tryptophan synthase alpha chain"/>
    <property type="match status" value="1"/>
</dbReference>
<dbReference type="CDD" id="cd04724">
    <property type="entry name" value="Tryptophan_synthase_alpha"/>
    <property type="match status" value="1"/>
</dbReference>
<comment type="function">
    <text evidence="1 9">The alpha subunit is responsible for the aldol cleavage of indoleglycerol phosphate to indole and glyceraldehyde 3-phosphate.</text>
</comment>
<dbReference type="GO" id="GO:0004834">
    <property type="term" value="F:tryptophan synthase activity"/>
    <property type="evidence" value="ECO:0007669"/>
    <property type="project" value="UniProtKB-UniRule"/>
</dbReference>
<keyword evidence="7 9" id="KW-0456">Lyase</keyword>
<evidence type="ECO:0000256" key="1">
    <source>
        <dbReference type="ARBA" id="ARBA00003365"/>
    </source>
</evidence>
<feature type="active site" description="Proton acceptor" evidence="9">
    <location>
        <position position="74"/>
    </location>
</feature>
<evidence type="ECO:0000256" key="4">
    <source>
        <dbReference type="ARBA" id="ARBA00022605"/>
    </source>
</evidence>
<protein>
    <recommendedName>
        <fullName evidence="9">Tryptophan synthase alpha chain</fullName>
        <ecNumber evidence="9">4.2.1.20</ecNumber>
    </recommendedName>
</protein>